<protein>
    <submittedName>
        <fullName evidence="2">Potassium transporter</fullName>
    </submittedName>
</protein>
<dbReference type="PANTHER" id="PTHR43833">
    <property type="entry name" value="POTASSIUM CHANNEL PROTEIN 2-RELATED-RELATED"/>
    <property type="match status" value="1"/>
</dbReference>
<dbReference type="PROSITE" id="PS51201">
    <property type="entry name" value="RCK_N"/>
    <property type="match status" value="1"/>
</dbReference>
<reference evidence="2 3" key="1">
    <citation type="submission" date="2019-06" db="EMBL/GenBank/DDBJ databases">
        <title>Draft genome sequence of Corynebacterium striatum NBRC 15291.</title>
        <authorList>
            <person name="Miura T."/>
            <person name="Furukawa M."/>
            <person name="Shimamura M."/>
            <person name="Ohyama Y."/>
            <person name="Yamazoe A."/>
            <person name="Kawasaki H."/>
        </authorList>
    </citation>
    <scope>NUCLEOTIDE SEQUENCE [LARGE SCALE GENOMIC DNA]</scope>
    <source>
        <strain evidence="2 3">NBRC 15291</strain>
    </source>
</reference>
<dbReference type="InterPro" id="IPR050721">
    <property type="entry name" value="Trk_Ktr_HKT_K-transport"/>
</dbReference>
<dbReference type="Pfam" id="PF02254">
    <property type="entry name" value="TrkA_N"/>
    <property type="match status" value="1"/>
</dbReference>
<dbReference type="SUPFAM" id="SSF51735">
    <property type="entry name" value="NAD(P)-binding Rossmann-fold domains"/>
    <property type="match status" value="1"/>
</dbReference>
<dbReference type="PANTHER" id="PTHR43833:SF7">
    <property type="entry name" value="KTR SYSTEM POTASSIUM UPTAKE PROTEIN C"/>
    <property type="match status" value="1"/>
</dbReference>
<dbReference type="RefSeq" id="WP_005530423.1">
    <property type="nucleotide sequence ID" value="NZ_BJLD01000001.1"/>
</dbReference>
<organism evidence="2 3">
    <name type="scientific">Corynebacterium striatum</name>
    <dbReference type="NCBI Taxonomy" id="43770"/>
    <lineage>
        <taxon>Bacteria</taxon>
        <taxon>Bacillati</taxon>
        <taxon>Actinomycetota</taxon>
        <taxon>Actinomycetes</taxon>
        <taxon>Mycobacteriales</taxon>
        <taxon>Corynebacteriaceae</taxon>
        <taxon>Corynebacterium</taxon>
    </lineage>
</organism>
<name>A0AAQ1Z6A6_CORST</name>
<dbReference type="EMBL" id="BJLD01000001">
    <property type="protein sequence ID" value="GEA42327.1"/>
    <property type="molecule type" value="Genomic_DNA"/>
</dbReference>
<feature type="domain" description="RCK N-terminal" evidence="1">
    <location>
        <begin position="17"/>
        <end position="133"/>
    </location>
</feature>
<comment type="caution">
    <text evidence="2">The sequence shown here is derived from an EMBL/GenBank/DDBJ whole genome shotgun (WGS) entry which is preliminary data.</text>
</comment>
<proteinExistence type="predicted"/>
<evidence type="ECO:0000313" key="2">
    <source>
        <dbReference type="EMBL" id="GEA42327.1"/>
    </source>
</evidence>
<dbReference type="Gene3D" id="3.30.70.1450">
    <property type="entry name" value="Regulator of K+ conductance, C-terminal domain"/>
    <property type="match status" value="1"/>
</dbReference>
<evidence type="ECO:0000259" key="1">
    <source>
        <dbReference type="PROSITE" id="PS51201"/>
    </source>
</evidence>
<sequence length="232" mass="25526">MANIFGALRHEKQSIDIPAVVVIGLGRFGFSLARELMDHGVEVLGIDNCEKFVRDYSPVLTEVVQADTTDAEVLHQLGIDEVDRVVLAIGSHLEDSILTASNLVELGVKDIWAKADSDAHARILLQLGVHHVIRPERDTGRRIAHLLGGKFEDFAEIAEDYGVTKLTPPAHLVQTPLDPQKTWEKHRVQLVSVRKDYGHWMPVEKGQQLNPTDLIVIAGSPIALEKFSGAGS</sequence>
<dbReference type="AlphaFoldDB" id="A0AAQ1Z6A6"/>
<accession>A0AAQ1Z6A6</accession>
<dbReference type="Proteomes" id="UP000315234">
    <property type="component" value="Unassembled WGS sequence"/>
</dbReference>
<dbReference type="Gene3D" id="3.40.50.720">
    <property type="entry name" value="NAD(P)-binding Rossmann-like Domain"/>
    <property type="match status" value="1"/>
</dbReference>
<dbReference type="InterPro" id="IPR036291">
    <property type="entry name" value="NAD(P)-bd_dom_sf"/>
</dbReference>
<dbReference type="GO" id="GO:0006813">
    <property type="term" value="P:potassium ion transport"/>
    <property type="evidence" value="ECO:0007669"/>
    <property type="project" value="InterPro"/>
</dbReference>
<evidence type="ECO:0000313" key="3">
    <source>
        <dbReference type="Proteomes" id="UP000315234"/>
    </source>
</evidence>
<dbReference type="InterPro" id="IPR003148">
    <property type="entry name" value="RCK_N"/>
</dbReference>
<dbReference type="InterPro" id="IPR036721">
    <property type="entry name" value="RCK_C_sf"/>
</dbReference>
<gene>
    <name evidence="2" type="ORF">Cst04h_04970</name>
</gene>